<keyword evidence="4 5" id="KW-0472">Membrane</keyword>
<comment type="caution">
    <text evidence="6">The sequence shown here is derived from an EMBL/GenBank/DDBJ whole genome shotgun (WGS) entry which is preliminary data.</text>
</comment>
<keyword evidence="7" id="KW-1185">Reference proteome</keyword>
<accession>A0A5J4J851</accession>
<sequence>MSTNDERMLSMLIFVSSLFTTVVGPLLIWLLKKDSSAYVDYYGKEYFNFLISYTVYGFAASLLIVVLIGFVLLPVVGLMYFIFTIVAAIKAYNGEMYRIPLIFRLIK</sequence>
<organism evidence="6 7">
    <name type="scientific">Weizmannia acidilactici</name>
    <dbReference type="NCBI Taxonomy" id="2607726"/>
    <lineage>
        <taxon>Bacteria</taxon>
        <taxon>Bacillati</taxon>
        <taxon>Bacillota</taxon>
        <taxon>Bacilli</taxon>
        <taxon>Bacillales</taxon>
        <taxon>Bacillaceae</taxon>
        <taxon>Heyndrickxia</taxon>
    </lineage>
</organism>
<dbReference type="RefSeq" id="WP_151698025.1">
    <property type="nucleotide sequence ID" value="NZ_BKZP01000036.1"/>
</dbReference>
<proteinExistence type="predicted"/>
<protein>
    <submittedName>
        <fullName evidence="6">Membrane protein</fullName>
    </submittedName>
</protein>
<dbReference type="EMBL" id="BKZQ01000035">
    <property type="protein sequence ID" value="GER71072.1"/>
    <property type="molecule type" value="Genomic_DNA"/>
</dbReference>
<evidence type="ECO:0000313" key="6">
    <source>
        <dbReference type="EMBL" id="GER71072.1"/>
    </source>
</evidence>
<evidence type="ECO:0000256" key="1">
    <source>
        <dbReference type="ARBA" id="ARBA00004141"/>
    </source>
</evidence>
<keyword evidence="2 5" id="KW-0812">Transmembrane</keyword>
<keyword evidence="3 5" id="KW-1133">Transmembrane helix</keyword>
<dbReference type="Proteomes" id="UP000391919">
    <property type="component" value="Unassembled WGS sequence"/>
</dbReference>
<evidence type="ECO:0000256" key="5">
    <source>
        <dbReference type="SAM" id="Phobius"/>
    </source>
</evidence>
<feature type="transmembrane region" description="Helical" evidence="5">
    <location>
        <begin position="56"/>
        <end position="89"/>
    </location>
</feature>
<dbReference type="Pfam" id="PF09685">
    <property type="entry name" value="MamF_MmsF"/>
    <property type="match status" value="1"/>
</dbReference>
<evidence type="ECO:0000313" key="7">
    <source>
        <dbReference type="Proteomes" id="UP000391919"/>
    </source>
</evidence>
<feature type="transmembrane region" description="Helical" evidence="5">
    <location>
        <begin position="12"/>
        <end position="31"/>
    </location>
</feature>
<evidence type="ECO:0000256" key="2">
    <source>
        <dbReference type="ARBA" id="ARBA00022692"/>
    </source>
</evidence>
<name>A0A5J4J851_9BACI</name>
<dbReference type="InterPro" id="IPR019109">
    <property type="entry name" value="MamF_MmsF"/>
</dbReference>
<gene>
    <name evidence="6" type="ORF">BpJC7_23750</name>
</gene>
<dbReference type="AlphaFoldDB" id="A0A5J4J851"/>
<reference evidence="6 7" key="1">
    <citation type="submission" date="2019-09" db="EMBL/GenBank/DDBJ databases">
        <title>Draft genome sequence of Bacillus sp. JC-7.</title>
        <authorList>
            <person name="Tanaka N."/>
            <person name="Shiwa Y."/>
            <person name="Fujita N."/>
            <person name="Tanasupawat S."/>
        </authorList>
    </citation>
    <scope>NUCLEOTIDE SEQUENCE [LARGE SCALE GENOMIC DNA]</scope>
    <source>
        <strain evidence="6 7">JC-7</strain>
    </source>
</reference>
<evidence type="ECO:0000256" key="4">
    <source>
        <dbReference type="ARBA" id="ARBA00023136"/>
    </source>
</evidence>
<comment type="subcellular location">
    <subcellularLocation>
        <location evidence="1">Membrane</location>
        <topology evidence="1">Multi-pass membrane protein</topology>
    </subcellularLocation>
</comment>
<evidence type="ECO:0000256" key="3">
    <source>
        <dbReference type="ARBA" id="ARBA00022989"/>
    </source>
</evidence>